<proteinExistence type="predicted"/>
<comment type="caution">
    <text evidence="2">The sequence shown here is derived from an EMBL/GenBank/DDBJ whole genome shotgun (WGS) entry which is preliminary data.</text>
</comment>
<dbReference type="InterPro" id="IPR027417">
    <property type="entry name" value="P-loop_NTPase"/>
</dbReference>
<evidence type="ECO:0008006" key="4">
    <source>
        <dbReference type="Google" id="ProtNLM"/>
    </source>
</evidence>
<feature type="compositionally biased region" description="Basic and acidic residues" evidence="1">
    <location>
        <begin position="620"/>
        <end position="630"/>
    </location>
</feature>
<dbReference type="Gene3D" id="3.40.50.300">
    <property type="entry name" value="P-loop containing nucleotide triphosphate hydrolases"/>
    <property type="match status" value="1"/>
</dbReference>
<feature type="region of interest" description="Disordered" evidence="1">
    <location>
        <begin position="660"/>
        <end position="679"/>
    </location>
</feature>
<protein>
    <recommendedName>
        <fullName evidence="4">AAA+ ATPase domain-containing protein</fullName>
    </recommendedName>
</protein>
<name>A0A1A2W2H1_MYCSC</name>
<reference evidence="2 3" key="1">
    <citation type="submission" date="2016-06" db="EMBL/GenBank/DDBJ databases">
        <authorList>
            <person name="Kjaerup R.B."/>
            <person name="Dalgaard T.S."/>
            <person name="Juul-Madsen H.R."/>
        </authorList>
    </citation>
    <scope>NUCLEOTIDE SEQUENCE [LARGE SCALE GENOMIC DNA]</scope>
    <source>
        <strain evidence="2 3">E2838</strain>
    </source>
</reference>
<dbReference type="Proteomes" id="UP000092207">
    <property type="component" value="Unassembled WGS sequence"/>
</dbReference>
<accession>A0A1A2W2H1</accession>
<organism evidence="2 3">
    <name type="scientific">Mycobacterium scrofulaceum</name>
    <dbReference type="NCBI Taxonomy" id="1783"/>
    <lineage>
        <taxon>Bacteria</taxon>
        <taxon>Bacillati</taxon>
        <taxon>Actinomycetota</taxon>
        <taxon>Actinomycetes</taxon>
        <taxon>Mycobacteriales</taxon>
        <taxon>Mycobacteriaceae</taxon>
        <taxon>Mycobacterium</taxon>
    </lineage>
</organism>
<sequence length="679" mass="72157">MSRNAIEIIVDALRANGRQVIDRGGDRYSAQCPAHDDQHPSLEIKPRNDCKGAVVTCFAGCDYRDVLAAIGLQPRHLYDDAGMRAIYHDRRTYTYPDGRQVHRKPGKRFHQSGNTHGRALFHAERIGEAALVYVCEGEKDVEAIEAVGGTAVSPPQGASTPPEKFDWSPLTGLSVVVVADRDADGQGRRHAEAVVNALNGTALRIDVAEAASGKDPADHIAAGLTLRELVPITLDGVNRRKPPHAPALNNAFVTASLAEVTPERVAWLWEGRVPAGKLVTLDGDPGLGKSTLALAFAAIVATGGQWPDGTRCEHPGDVVLLSAEDGVADTIRPRADAAGADPARIHVVRGVPVDDNGALRLPTLADVEQLRQVITDTSARLVIIDVLMAYLPVTTDSHKDQDIRSVLARLSALAEETGATILLLRHLNKGKGADPLYRGGGSIGIVGAARAGMLVAPDPEDPDVRVLAWTKSNLAPAPDSLNYRLVDAPEHGCARVVWGGVSAHTARTLLAEDDAEAGNQAKDFIVDYLGQRGGEAPAADVLKAGRSASFSEQELKDARRRGTPKIDTRKASFGDGWVWALRPKVAAPPSTAPDATFDVDGSLGATFDSSPKVAQNAEGGTEKEDRKPATFEDPVCACGEPLTTPASIRYGKCYECRLSASKQSDGNDDGHPDDLLDSQ</sequence>
<dbReference type="GO" id="GO:0000725">
    <property type="term" value="P:recombinational repair"/>
    <property type="evidence" value="ECO:0007669"/>
    <property type="project" value="TreeGrafter"/>
</dbReference>
<dbReference type="Gene3D" id="3.40.1360.10">
    <property type="match status" value="1"/>
</dbReference>
<dbReference type="CDD" id="cd01029">
    <property type="entry name" value="TOPRIM_primases"/>
    <property type="match status" value="1"/>
</dbReference>
<dbReference type="SUPFAM" id="SSF52540">
    <property type="entry name" value="P-loop containing nucleoside triphosphate hydrolases"/>
    <property type="match status" value="1"/>
</dbReference>
<evidence type="ECO:0000313" key="3">
    <source>
        <dbReference type="Proteomes" id="UP000092207"/>
    </source>
</evidence>
<dbReference type="PANTHER" id="PTHR32472">
    <property type="entry name" value="DNA REPAIR PROTEIN RADA"/>
    <property type="match status" value="1"/>
</dbReference>
<evidence type="ECO:0000256" key="1">
    <source>
        <dbReference type="SAM" id="MobiDB-lite"/>
    </source>
</evidence>
<dbReference type="RefSeq" id="WP_067302978.1">
    <property type="nucleotide sequence ID" value="NZ_LZJY01000106.1"/>
</dbReference>
<dbReference type="PANTHER" id="PTHR32472:SF10">
    <property type="entry name" value="DNA REPAIR PROTEIN RADA-LIKE PROTEIN"/>
    <property type="match status" value="1"/>
</dbReference>
<dbReference type="Pfam" id="PF13481">
    <property type="entry name" value="AAA_25"/>
    <property type="match status" value="1"/>
</dbReference>
<feature type="region of interest" description="Disordered" evidence="1">
    <location>
        <begin position="602"/>
        <end position="633"/>
    </location>
</feature>
<dbReference type="AlphaFoldDB" id="A0A1A2W2H1"/>
<evidence type="ECO:0000313" key="2">
    <source>
        <dbReference type="EMBL" id="OBI07067.1"/>
    </source>
</evidence>
<dbReference type="InterPro" id="IPR034154">
    <property type="entry name" value="TOPRIM_DnaG/twinkle"/>
</dbReference>
<dbReference type="EMBL" id="LZJY01000106">
    <property type="protein sequence ID" value="OBI07067.1"/>
    <property type="molecule type" value="Genomic_DNA"/>
</dbReference>
<gene>
    <name evidence="2" type="ORF">A5679_11535</name>
</gene>
<feature type="compositionally biased region" description="Basic and acidic residues" evidence="1">
    <location>
        <begin position="668"/>
        <end position="679"/>
    </location>
</feature>